<gene>
    <name evidence="3" type="ORF">MNOR_LOCUS37531</name>
</gene>
<accession>A0AAV2SKA5</accession>
<dbReference type="PRINTS" id="PR00081">
    <property type="entry name" value="GDHRDH"/>
</dbReference>
<dbReference type="AlphaFoldDB" id="A0AAV2SKA5"/>
<dbReference type="PANTHER" id="PTHR43157:SF66">
    <property type="entry name" value="WW DOMAIN-CONTAINING OXIDOREDUCTASE-LIKE PROTEIN"/>
    <property type="match status" value="1"/>
</dbReference>
<name>A0AAV2SKA5_MEGNR</name>
<dbReference type="PANTHER" id="PTHR43157">
    <property type="entry name" value="PHOSPHATIDYLINOSITOL-GLYCAN BIOSYNTHESIS CLASS F PROTEIN-RELATED"/>
    <property type="match status" value="1"/>
</dbReference>
<dbReference type="Gene3D" id="3.40.50.720">
    <property type="entry name" value="NAD(P)-binding Rossmann-like Domain"/>
    <property type="match status" value="1"/>
</dbReference>
<organism evidence="3 4">
    <name type="scientific">Meganyctiphanes norvegica</name>
    <name type="common">Northern krill</name>
    <name type="synonym">Thysanopoda norvegica</name>
    <dbReference type="NCBI Taxonomy" id="48144"/>
    <lineage>
        <taxon>Eukaryota</taxon>
        <taxon>Metazoa</taxon>
        <taxon>Ecdysozoa</taxon>
        <taxon>Arthropoda</taxon>
        <taxon>Crustacea</taxon>
        <taxon>Multicrustacea</taxon>
        <taxon>Malacostraca</taxon>
        <taxon>Eumalacostraca</taxon>
        <taxon>Eucarida</taxon>
        <taxon>Euphausiacea</taxon>
        <taxon>Euphausiidae</taxon>
        <taxon>Meganyctiphanes</taxon>
    </lineage>
</organism>
<evidence type="ECO:0000313" key="4">
    <source>
        <dbReference type="Proteomes" id="UP001497623"/>
    </source>
</evidence>
<dbReference type="Pfam" id="PF00106">
    <property type="entry name" value="adh_short"/>
    <property type="match status" value="1"/>
</dbReference>
<dbReference type="InterPro" id="IPR002347">
    <property type="entry name" value="SDR_fam"/>
</dbReference>
<dbReference type="GO" id="GO:0016491">
    <property type="term" value="F:oxidoreductase activity"/>
    <property type="evidence" value="ECO:0007669"/>
    <property type="project" value="UniProtKB-KW"/>
</dbReference>
<dbReference type="InterPro" id="IPR036291">
    <property type="entry name" value="NAD(P)-bd_dom_sf"/>
</dbReference>
<evidence type="ECO:0000256" key="2">
    <source>
        <dbReference type="RuleBase" id="RU000363"/>
    </source>
</evidence>
<sequence>MMENKTVIITGSNTGIGKETALGICKLGATVILAVRNVKKGEVARDDILATAKGNHCEVHELDVSSMASVRKFAAAMKGRRIDILINNAAVADLPRQLTKEGLELTVATNHLGHFLLSHLLLPQLQATRGRIVNVASIGHFWSSAASLDIENDLKYERSVWTMELYLSTKLMNVLFSNELAKRLKGTGVTSNALCPGAVKTSILRHTFSNNWWGGIANMFNSILSNSPEKGAQTSIYVAVSDELKGVSGAYFTNGKSSQASKLSQDETLCRKLWEVSEKLVKLKPEEKLV</sequence>
<keyword evidence="4" id="KW-1185">Reference proteome</keyword>
<comment type="caution">
    <text evidence="3">The sequence shown here is derived from an EMBL/GenBank/DDBJ whole genome shotgun (WGS) entry which is preliminary data.</text>
</comment>
<evidence type="ECO:0008006" key="5">
    <source>
        <dbReference type="Google" id="ProtNLM"/>
    </source>
</evidence>
<dbReference type="CDD" id="cd05327">
    <property type="entry name" value="retinol-DH_like_SDR_c_like"/>
    <property type="match status" value="1"/>
</dbReference>
<reference evidence="3 4" key="1">
    <citation type="submission" date="2024-05" db="EMBL/GenBank/DDBJ databases">
        <authorList>
            <person name="Wallberg A."/>
        </authorList>
    </citation>
    <scope>NUCLEOTIDE SEQUENCE [LARGE SCALE GENOMIC DNA]</scope>
</reference>
<proteinExistence type="inferred from homology"/>
<dbReference type="Proteomes" id="UP001497623">
    <property type="component" value="Unassembled WGS sequence"/>
</dbReference>
<comment type="similarity">
    <text evidence="2">Belongs to the short-chain dehydrogenases/reductases (SDR) family.</text>
</comment>
<protein>
    <recommendedName>
        <fullName evidence="5">Retinol dehydrogenase 11</fullName>
    </recommendedName>
</protein>
<evidence type="ECO:0000313" key="3">
    <source>
        <dbReference type="EMBL" id="CAL4200428.1"/>
    </source>
</evidence>
<keyword evidence="1" id="KW-0560">Oxidoreductase</keyword>
<dbReference type="PRINTS" id="PR00080">
    <property type="entry name" value="SDRFAMILY"/>
</dbReference>
<dbReference type="SUPFAM" id="SSF51735">
    <property type="entry name" value="NAD(P)-binding Rossmann-fold domains"/>
    <property type="match status" value="1"/>
</dbReference>
<evidence type="ECO:0000256" key="1">
    <source>
        <dbReference type="ARBA" id="ARBA00023002"/>
    </source>
</evidence>
<dbReference type="EMBL" id="CAXKWB010076438">
    <property type="protein sequence ID" value="CAL4200428.1"/>
    <property type="molecule type" value="Genomic_DNA"/>
</dbReference>